<dbReference type="AlphaFoldDB" id="A0A927ZPH9"/>
<proteinExistence type="predicted"/>
<sequence>MEDDRQAGFFLWETVVLSFLLLAMAVTAGMYVKAAEVKTATAAQGGADFIARAEFAYAEAWLERNGALPESMNYLGDSSDLQQNGIRYEVAAQTWAEGGLWQMTVEISWEAAEHGQGRRGYKRYLARHS</sequence>
<keyword evidence="1" id="KW-0472">Membrane</keyword>
<organism evidence="2 3">
    <name type="scientific">Selenomonas ruminantium</name>
    <dbReference type="NCBI Taxonomy" id="971"/>
    <lineage>
        <taxon>Bacteria</taxon>
        <taxon>Bacillati</taxon>
        <taxon>Bacillota</taxon>
        <taxon>Negativicutes</taxon>
        <taxon>Selenomonadales</taxon>
        <taxon>Selenomonadaceae</taxon>
        <taxon>Selenomonas</taxon>
    </lineage>
</organism>
<name>A0A927ZPH9_SELRU</name>
<reference evidence="2" key="1">
    <citation type="submission" date="2019-04" db="EMBL/GenBank/DDBJ databases">
        <title>Evolution of Biomass-Degrading Anaerobic Consortia Revealed by Metagenomics.</title>
        <authorList>
            <person name="Peng X."/>
        </authorList>
    </citation>
    <scope>NUCLEOTIDE SEQUENCE</scope>
    <source>
        <strain evidence="2">SIG242</strain>
    </source>
</reference>
<evidence type="ECO:0000256" key="1">
    <source>
        <dbReference type="SAM" id="Phobius"/>
    </source>
</evidence>
<protein>
    <recommendedName>
        <fullName evidence="4">Type II secretion system protein</fullName>
    </recommendedName>
</protein>
<dbReference type="EMBL" id="SVCA01000001">
    <property type="protein sequence ID" value="MBE6084074.1"/>
    <property type="molecule type" value="Genomic_DNA"/>
</dbReference>
<keyword evidence="1" id="KW-0812">Transmembrane</keyword>
<evidence type="ECO:0000313" key="2">
    <source>
        <dbReference type="EMBL" id="MBE6084074.1"/>
    </source>
</evidence>
<evidence type="ECO:0008006" key="4">
    <source>
        <dbReference type="Google" id="ProtNLM"/>
    </source>
</evidence>
<accession>A0A927ZPH9</accession>
<gene>
    <name evidence="2" type="ORF">E7203_01155</name>
</gene>
<comment type="caution">
    <text evidence="2">The sequence shown here is derived from an EMBL/GenBank/DDBJ whole genome shotgun (WGS) entry which is preliminary data.</text>
</comment>
<evidence type="ECO:0000313" key="3">
    <source>
        <dbReference type="Proteomes" id="UP000772151"/>
    </source>
</evidence>
<dbReference type="Proteomes" id="UP000772151">
    <property type="component" value="Unassembled WGS sequence"/>
</dbReference>
<dbReference type="RefSeq" id="WP_303667984.1">
    <property type="nucleotide sequence ID" value="NZ_SVCA01000001.1"/>
</dbReference>
<keyword evidence="1" id="KW-1133">Transmembrane helix</keyword>
<feature type="transmembrane region" description="Helical" evidence="1">
    <location>
        <begin position="9"/>
        <end position="32"/>
    </location>
</feature>